<feature type="compositionally biased region" description="Low complexity" evidence="1">
    <location>
        <begin position="43"/>
        <end position="60"/>
    </location>
</feature>
<dbReference type="Proteomes" id="UP000054549">
    <property type="component" value="Unassembled WGS sequence"/>
</dbReference>
<protein>
    <recommendedName>
        <fullName evidence="5">Protein kinase domain-containing protein</fullName>
    </recommendedName>
</protein>
<dbReference type="AlphaFoldDB" id="A0A0C2WXY1"/>
<evidence type="ECO:0000313" key="3">
    <source>
        <dbReference type="EMBL" id="KIL66667.1"/>
    </source>
</evidence>
<gene>
    <name evidence="3" type="ORF">M378DRAFT_177762</name>
</gene>
<feature type="region of interest" description="Disordered" evidence="1">
    <location>
        <begin position="35"/>
        <end position="79"/>
    </location>
</feature>
<dbReference type="InterPro" id="IPR011009">
    <property type="entry name" value="Kinase-like_dom_sf"/>
</dbReference>
<organism evidence="3 4">
    <name type="scientific">Amanita muscaria (strain Koide BX008)</name>
    <dbReference type="NCBI Taxonomy" id="946122"/>
    <lineage>
        <taxon>Eukaryota</taxon>
        <taxon>Fungi</taxon>
        <taxon>Dikarya</taxon>
        <taxon>Basidiomycota</taxon>
        <taxon>Agaricomycotina</taxon>
        <taxon>Agaricomycetes</taxon>
        <taxon>Agaricomycetidae</taxon>
        <taxon>Agaricales</taxon>
        <taxon>Pluteineae</taxon>
        <taxon>Amanitaceae</taxon>
        <taxon>Amanita</taxon>
    </lineage>
</organism>
<accession>A0A0C2WXY1</accession>
<name>A0A0C2WXY1_AMAMK</name>
<dbReference type="InParanoid" id="A0A0C2WXY1"/>
<dbReference type="HOGENOM" id="CLU_990369_0_0_1"/>
<dbReference type="EMBL" id="KN818235">
    <property type="protein sequence ID" value="KIL66667.1"/>
    <property type="molecule type" value="Genomic_DNA"/>
</dbReference>
<evidence type="ECO:0000313" key="4">
    <source>
        <dbReference type="Proteomes" id="UP000054549"/>
    </source>
</evidence>
<evidence type="ECO:0008006" key="5">
    <source>
        <dbReference type="Google" id="ProtNLM"/>
    </source>
</evidence>
<keyword evidence="2" id="KW-0732">Signal</keyword>
<feature type="chain" id="PRO_5002158589" description="Protein kinase domain-containing protein" evidence="2">
    <location>
        <begin position="19"/>
        <end position="281"/>
    </location>
</feature>
<evidence type="ECO:0000256" key="1">
    <source>
        <dbReference type="SAM" id="MobiDB-lite"/>
    </source>
</evidence>
<evidence type="ECO:0000256" key="2">
    <source>
        <dbReference type="SAM" id="SignalP"/>
    </source>
</evidence>
<reference evidence="3 4" key="1">
    <citation type="submission" date="2014-04" db="EMBL/GenBank/DDBJ databases">
        <title>Evolutionary Origins and Diversification of the Mycorrhizal Mutualists.</title>
        <authorList>
            <consortium name="DOE Joint Genome Institute"/>
            <consortium name="Mycorrhizal Genomics Consortium"/>
            <person name="Kohler A."/>
            <person name="Kuo A."/>
            <person name="Nagy L.G."/>
            <person name="Floudas D."/>
            <person name="Copeland A."/>
            <person name="Barry K.W."/>
            <person name="Cichocki N."/>
            <person name="Veneault-Fourrey C."/>
            <person name="LaButti K."/>
            <person name="Lindquist E.A."/>
            <person name="Lipzen A."/>
            <person name="Lundell T."/>
            <person name="Morin E."/>
            <person name="Murat C."/>
            <person name="Riley R."/>
            <person name="Ohm R."/>
            <person name="Sun H."/>
            <person name="Tunlid A."/>
            <person name="Henrissat B."/>
            <person name="Grigoriev I.V."/>
            <person name="Hibbett D.S."/>
            <person name="Martin F."/>
        </authorList>
    </citation>
    <scope>NUCLEOTIDE SEQUENCE [LARGE SCALE GENOMIC DNA]</scope>
    <source>
        <strain evidence="3 4">Koide BX008</strain>
    </source>
</reference>
<keyword evidence="4" id="KW-1185">Reference proteome</keyword>
<proteinExistence type="predicted"/>
<dbReference type="Gene3D" id="1.10.510.10">
    <property type="entry name" value="Transferase(Phosphotransferase) domain 1"/>
    <property type="match status" value="1"/>
</dbReference>
<dbReference type="SUPFAM" id="SSF56112">
    <property type="entry name" value="Protein kinase-like (PK-like)"/>
    <property type="match status" value="1"/>
</dbReference>
<dbReference type="OrthoDB" id="3068319at2759"/>
<sequence length="281" mass="31286">MRFSTVTLAFLFFTTVFATPIFRAGADDAISLARRTKPELPSRKGTMSGTSKSKSSTGRKNSAGGGSKTPCKRKRATETELQAALHSNNIGQTFSPENAAWRRVYKLNSKIDGKEAIVKISIVENPDELEDVKREVTALKASHQFISWGHSRDKKVFYIVMEYMGVPLAQTPEAFKGDKEKLTKAKQATIARYQLHFGLTHTDSWTPELGEQDKDDIAAGLSNESNWTYRQVGGKWQGELIDWEFYEVVEGRHIAPAAESTALDLGCDVFVPPELEKNIPK</sequence>
<feature type="signal peptide" evidence="2">
    <location>
        <begin position="1"/>
        <end position="18"/>
    </location>
</feature>